<sequence>MRDLIHEFAAVIAPLQRRLDEHLKSKKREKHKAAWGDVKHSLAKAVELAHPHPDAELQIIIVNQIRGFDEVVSVCEQQHEFVHCAACVWNGAHRTWSVIEPEAYLIAKACGHMLMRPFGFRMYTDHNHLTSSTSLLPIADVGRYSCTILHIITGNECQAHVSRLKPLVESSYEITQEIREHVSEQGIELCIRDIRGVRYNRSDKLWEIECLWEGHEGQEASWEKFTSIATDAPAVARKFVEQVAGRKTQKSLLDEPGQL</sequence>
<reference evidence="1 2" key="1">
    <citation type="journal article" date="2014" name="Genome Biol. Evol.">
        <title>The secreted proteins of Achlya hypogyna and Thraustotheca clavata identify the ancestral oomycete secretome and reveal gene acquisitions by horizontal gene transfer.</title>
        <authorList>
            <person name="Misner I."/>
            <person name="Blouin N."/>
            <person name="Leonard G."/>
            <person name="Richards T.A."/>
            <person name="Lane C.E."/>
        </authorList>
    </citation>
    <scope>NUCLEOTIDE SEQUENCE [LARGE SCALE GENOMIC DNA]</scope>
    <source>
        <strain evidence="1 2">ATCC 48635</strain>
    </source>
</reference>
<accession>A0A1V9Y956</accession>
<dbReference type="EMBL" id="JNBR01002531">
    <property type="protein sequence ID" value="OQR82260.1"/>
    <property type="molecule type" value="Genomic_DNA"/>
</dbReference>
<proteinExistence type="predicted"/>
<gene>
    <name evidence="1" type="ORF">ACHHYP_16315</name>
</gene>
<dbReference type="STRING" id="1202772.A0A1V9Y956"/>
<comment type="caution">
    <text evidence="1">The sequence shown here is derived from an EMBL/GenBank/DDBJ whole genome shotgun (WGS) entry which is preliminary data.</text>
</comment>
<evidence type="ECO:0000313" key="2">
    <source>
        <dbReference type="Proteomes" id="UP000243579"/>
    </source>
</evidence>
<dbReference type="AlphaFoldDB" id="A0A1V9Y956"/>
<evidence type="ECO:0000313" key="1">
    <source>
        <dbReference type="EMBL" id="OQR82260.1"/>
    </source>
</evidence>
<dbReference type="OrthoDB" id="78362at2759"/>
<organism evidence="1 2">
    <name type="scientific">Achlya hypogyna</name>
    <name type="common">Oomycete</name>
    <name type="synonym">Protoachlya hypogyna</name>
    <dbReference type="NCBI Taxonomy" id="1202772"/>
    <lineage>
        <taxon>Eukaryota</taxon>
        <taxon>Sar</taxon>
        <taxon>Stramenopiles</taxon>
        <taxon>Oomycota</taxon>
        <taxon>Saprolegniomycetes</taxon>
        <taxon>Saprolegniales</taxon>
        <taxon>Achlyaceae</taxon>
        <taxon>Achlya</taxon>
    </lineage>
</organism>
<evidence type="ECO:0008006" key="3">
    <source>
        <dbReference type="Google" id="ProtNLM"/>
    </source>
</evidence>
<keyword evidence="2" id="KW-1185">Reference proteome</keyword>
<dbReference type="Proteomes" id="UP000243579">
    <property type="component" value="Unassembled WGS sequence"/>
</dbReference>
<dbReference type="InterPro" id="IPR043502">
    <property type="entry name" value="DNA/RNA_pol_sf"/>
</dbReference>
<name>A0A1V9Y956_ACHHY</name>
<dbReference type="SUPFAM" id="SSF56672">
    <property type="entry name" value="DNA/RNA polymerases"/>
    <property type="match status" value="1"/>
</dbReference>
<protein>
    <recommendedName>
        <fullName evidence="3">Chromo domain-containing protein</fullName>
    </recommendedName>
</protein>